<keyword evidence="1" id="KW-1133">Transmembrane helix</keyword>
<name>A0A9X0BZ32_9EURO</name>
<dbReference type="Proteomes" id="UP001148312">
    <property type="component" value="Unassembled WGS sequence"/>
</dbReference>
<dbReference type="AlphaFoldDB" id="A0A9X0BZ32"/>
<keyword evidence="1" id="KW-0812">Transmembrane</keyword>
<gene>
    <name evidence="2" type="ORF">N7539_002319</name>
</gene>
<sequence>MDFSLGTLLELGERLVRSARRTFIHFAALFISAGICIVDMSTTSFIVCFQVADMIVDIVFDFVETGVRFLIPRSSPEITPFLIAALTSILVYGTVHEAP</sequence>
<dbReference type="EMBL" id="JAPWDQ010000003">
    <property type="protein sequence ID" value="KAJ5490752.1"/>
    <property type="molecule type" value="Genomic_DNA"/>
</dbReference>
<reference evidence="2" key="2">
    <citation type="journal article" date="2023" name="IMA Fungus">
        <title>Comparative genomic study of the Penicillium genus elucidates a diverse pangenome and 15 lateral gene transfer events.</title>
        <authorList>
            <person name="Petersen C."/>
            <person name="Sorensen T."/>
            <person name="Nielsen M.R."/>
            <person name="Sondergaard T.E."/>
            <person name="Sorensen J.L."/>
            <person name="Fitzpatrick D.A."/>
            <person name="Frisvad J.C."/>
            <person name="Nielsen K.L."/>
        </authorList>
    </citation>
    <scope>NUCLEOTIDE SEQUENCE</scope>
    <source>
        <strain evidence="2">IBT 30728</strain>
    </source>
</reference>
<keyword evidence="3" id="KW-1185">Reference proteome</keyword>
<proteinExistence type="predicted"/>
<accession>A0A9X0BZ32</accession>
<keyword evidence="1" id="KW-0472">Membrane</keyword>
<dbReference type="RefSeq" id="XP_056791881.1">
    <property type="nucleotide sequence ID" value="XM_056931922.1"/>
</dbReference>
<feature type="transmembrane region" description="Helical" evidence="1">
    <location>
        <begin position="23"/>
        <end position="52"/>
    </location>
</feature>
<comment type="caution">
    <text evidence="2">The sequence shown here is derived from an EMBL/GenBank/DDBJ whole genome shotgun (WGS) entry which is preliminary data.</text>
</comment>
<evidence type="ECO:0000313" key="2">
    <source>
        <dbReference type="EMBL" id="KAJ5490752.1"/>
    </source>
</evidence>
<evidence type="ECO:0000313" key="3">
    <source>
        <dbReference type="Proteomes" id="UP001148312"/>
    </source>
</evidence>
<reference evidence="2" key="1">
    <citation type="submission" date="2022-12" db="EMBL/GenBank/DDBJ databases">
        <authorList>
            <person name="Petersen C."/>
        </authorList>
    </citation>
    <scope>NUCLEOTIDE SEQUENCE</scope>
    <source>
        <strain evidence="2">IBT 30728</strain>
    </source>
</reference>
<organism evidence="2 3">
    <name type="scientific">Penicillium diatomitis</name>
    <dbReference type="NCBI Taxonomy" id="2819901"/>
    <lineage>
        <taxon>Eukaryota</taxon>
        <taxon>Fungi</taxon>
        <taxon>Dikarya</taxon>
        <taxon>Ascomycota</taxon>
        <taxon>Pezizomycotina</taxon>
        <taxon>Eurotiomycetes</taxon>
        <taxon>Eurotiomycetidae</taxon>
        <taxon>Eurotiales</taxon>
        <taxon>Aspergillaceae</taxon>
        <taxon>Penicillium</taxon>
    </lineage>
</organism>
<dbReference type="GeneID" id="81622171"/>
<evidence type="ECO:0000256" key="1">
    <source>
        <dbReference type="SAM" id="Phobius"/>
    </source>
</evidence>
<protein>
    <submittedName>
        <fullName evidence="2">Uncharacterized protein</fullName>
    </submittedName>
</protein>